<dbReference type="Gene3D" id="3.30.40.10">
    <property type="entry name" value="Zinc/RING finger domain, C3HC4 (zinc finger)"/>
    <property type="match status" value="1"/>
</dbReference>
<sequence length="253" mass="28352">YFAAYKTVLDSLKKGKKGLLFTMGDEMLPYVLKADHIRKFIDKEYKGSDILTRELIEEVKKKYDIFHLIVQDTHTYRDCIGSDKVDACWKKYLGERAIFVPIYTGIPEVIVSTVRTLCQLSLITDKPVPAKVQEINGTSPAPENIAVVKAGLFAKGSSHAPSDPSAELDKDSDDIPRLFICPISLTVMGNPVIAEDGFTYDRTSITTWFAKHDTSPKTNEVIGKLLIPNKDLKSEINQWEVSKKSITQKPNLT</sequence>
<dbReference type="GO" id="GO:0004842">
    <property type="term" value="F:ubiquitin-protein transferase activity"/>
    <property type="evidence" value="ECO:0007669"/>
    <property type="project" value="InterPro"/>
</dbReference>
<reference evidence="2" key="1">
    <citation type="journal article" date="2014" name="Front. Microbiol.">
        <title>High frequency of phylogenetically diverse reductive dehalogenase-homologous genes in deep subseafloor sedimentary metagenomes.</title>
        <authorList>
            <person name="Kawai M."/>
            <person name="Futagami T."/>
            <person name="Toyoda A."/>
            <person name="Takaki Y."/>
            <person name="Nishi S."/>
            <person name="Hori S."/>
            <person name="Arai W."/>
            <person name="Tsubouchi T."/>
            <person name="Morono Y."/>
            <person name="Uchiyama I."/>
            <person name="Ito T."/>
            <person name="Fujiyama A."/>
            <person name="Inagaki F."/>
            <person name="Takami H."/>
        </authorList>
    </citation>
    <scope>NUCLEOTIDE SEQUENCE</scope>
    <source>
        <strain evidence="2">Expedition CK06-06</strain>
    </source>
</reference>
<organism evidence="2">
    <name type="scientific">marine sediment metagenome</name>
    <dbReference type="NCBI Taxonomy" id="412755"/>
    <lineage>
        <taxon>unclassified sequences</taxon>
        <taxon>metagenomes</taxon>
        <taxon>ecological metagenomes</taxon>
    </lineage>
</organism>
<dbReference type="SUPFAM" id="SSF57850">
    <property type="entry name" value="RING/U-box"/>
    <property type="match status" value="1"/>
</dbReference>
<dbReference type="InterPro" id="IPR003613">
    <property type="entry name" value="Ubox_domain"/>
</dbReference>
<dbReference type="EMBL" id="BARS01007381">
    <property type="protein sequence ID" value="GAF82362.1"/>
    <property type="molecule type" value="Genomic_DNA"/>
</dbReference>
<dbReference type="PANTHER" id="PTHR46573">
    <property type="entry name" value="WD REPEAT, SAM AND U-BOX DOMAIN-CONTAINING PROTEIN 1"/>
    <property type="match status" value="1"/>
</dbReference>
<evidence type="ECO:0000259" key="1">
    <source>
        <dbReference type="PROSITE" id="PS51698"/>
    </source>
</evidence>
<dbReference type="PANTHER" id="PTHR46573:SF1">
    <property type="entry name" value="WD REPEAT, SAM AND U-BOX DOMAIN-CONTAINING PROTEIN 1"/>
    <property type="match status" value="1"/>
</dbReference>
<name>X0T2F6_9ZZZZ</name>
<dbReference type="Pfam" id="PF04564">
    <property type="entry name" value="U-box"/>
    <property type="match status" value="1"/>
</dbReference>
<dbReference type="CDD" id="cd16655">
    <property type="entry name" value="RING-Ubox_WDSUB1-like"/>
    <property type="match status" value="1"/>
</dbReference>
<comment type="caution">
    <text evidence="2">The sequence shown here is derived from an EMBL/GenBank/DDBJ whole genome shotgun (WGS) entry which is preliminary data.</text>
</comment>
<dbReference type="SMART" id="SM00504">
    <property type="entry name" value="Ubox"/>
    <property type="match status" value="1"/>
</dbReference>
<proteinExistence type="predicted"/>
<evidence type="ECO:0000313" key="2">
    <source>
        <dbReference type="EMBL" id="GAF82362.1"/>
    </source>
</evidence>
<feature type="non-terminal residue" evidence="2">
    <location>
        <position position="1"/>
    </location>
</feature>
<dbReference type="InterPro" id="IPR052085">
    <property type="entry name" value="WD-SAM-U-box"/>
</dbReference>
<dbReference type="AlphaFoldDB" id="X0T2F6"/>
<dbReference type="InterPro" id="IPR013083">
    <property type="entry name" value="Znf_RING/FYVE/PHD"/>
</dbReference>
<accession>X0T2F6</accession>
<feature type="domain" description="U-box" evidence="1">
    <location>
        <begin position="174"/>
        <end position="246"/>
    </location>
</feature>
<dbReference type="GO" id="GO:0016567">
    <property type="term" value="P:protein ubiquitination"/>
    <property type="evidence" value="ECO:0007669"/>
    <property type="project" value="InterPro"/>
</dbReference>
<dbReference type="PROSITE" id="PS51698">
    <property type="entry name" value="U_BOX"/>
    <property type="match status" value="1"/>
</dbReference>
<gene>
    <name evidence="2" type="ORF">S01H1_14216</name>
</gene>
<protein>
    <recommendedName>
        <fullName evidence="1">U-box domain-containing protein</fullName>
    </recommendedName>
</protein>